<evidence type="ECO:0000313" key="2">
    <source>
        <dbReference type="EMBL" id="KAE8976263.1"/>
    </source>
</evidence>
<organism evidence="2 3">
    <name type="scientific">Phytophthora fragariae</name>
    <dbReference type="NCBI Taxonomy" id="53985"/>
    <lineage>
        <taxon>Eukaryota</taxon>
        <taxon>Sar</taxon>
        <taxon>Stramenopiles</taxon>
        <taxon>Oomycota</taxon>
        <taxon>Peronosporomycetes</taxon>
        <taxon>Peronosporales</taxon>
        <taxon>Peronosporaceae</taxon>
        <taxon>Phytophthora</taxon>
    </lineage>
</organism>
<gene>
    <name evidence="2" type="ORF">PF011_g24127</name>
</gene>
<name>A0A6A3I8C2_9STRA</name>
<dbReference type="AlphaFoldDB" id="A0A6A3I8C2"/>
<accession>A0A6A3I8C2</accession>
<proteinExistence type="predicted"/>
<evidence type="ECO:0000256" key="1">
    <source>
        <dbReference type="SAM" id="MobiDB-lite"/>
    </source>
</evidence>
<dbReference type="Proteomes" id="UP000460718">
    <property type="component" value="Unassembled WGS sequence"/>
</dbReference>
<comment type="caution">
    <text evidence="2">The sequence shown here is derived from an EMBL/GenBank/DDBJ whole genome shotgun (WGS) entry which is preliminary data.</text>
</comment>
<protein>
    <submittedName>
        <fullName evidence="2">Uncharacterized protein</fullName>
    </submittedName>
</protein>
<evidence type="ECO:0000313" key="3">
    <source>
        <dbReference type="Proteomes" id="UP000460718"/>
    </source>
</evidence>
<sequence length="163" mass="18161">MVLTKKPYSSGEGGQGEGGGLRRRCEQEDEGASEDGGGHDKGATAFVTRGCGSKRRGRRCPTPSLSRDGAAIVHLERGPATGVNARRVYCGGAQRLRTARRRWVAKACCTMTSRYKPELVKFIHVYYKHNVENSINSVFTVEFLRQTIVFWRYAPTQTVIFFL</sequence>
<reference evidence="2 3" key="1">
    <citation type="submission" date="2018-09" db="EMBL/GenBank/DDBJ databases">
        <title>Genomic investigation of the strawberry pathogen Phytophthora fragariae indicates pathogenicity is determined by transcriptional variation in three key races.</title>
        <authorList>
            <person name="Adams T.M."/>
            <person name="Armitage A.D."/>
            <person name="Sobczyk M.K."/>
            <person name="Bates H.J."/>
            <person name="Dunwell J.M."/>
            <person name="Nellist C.F."/>
            <person name="Harrison R.J."/>
        </authorList>
    </citation>
    <scope>NUCLEOTIDE SEQUENCE [LARGE SCALE GENOMIC DNA]</scope>
    <source>
        <strain evidence="2 3">SCRP245</strain>
    </source>
</reference>
<dbReference type="EMBL" id="QXFW01002688">
    <property type="protein sequence ID" value="KAE8976263.1"/>
    <property type="molecule type" value="Genomic_DNA"/>
</dbReference>
<feature type="region of interest" description="Disordered" evidence="1">
    <location>
        <begin position="1"/>
        <end position="65"/>
    </location>
</feature>